<feature type="active site" evidence="6">
    <location>
        <position position="143"/>
    </location>
</feature>
<dbReference type="NCBIfam" id="TIGR00079">
    <property type="entry name" value="pept_deformyl"/>
    <property type="match status" value="1"/>
</dbReference>
<proteinExistence type="inferred from homology"/>
<evidence type="ECO:0000256" key="6">
    <source>
        <dbReference type="HAMAP-Rule" id="MF_00163"/>
    </source>
</evidence>
<organism evidence="7 8">
    <name type="scientific">Piscirickettsia litoralis</name>
    <dbReference type="NCBI Taxonomy" id="1891921"/>
    <lineage>
        <taxon>Bacteria</taxon>
        <taxon>Pseudomonadati</taxon>
        <taxon>Pseudomonadota</taxon>
        <taxon>Gammaproteobacteria</taxon>
        <taxon>Thiotrichales</taxon>
        <taxon>Piscirickettsiaceae</taxon>
        <taxon>Piscirickettsia</taxon>
    </lineage>
</organism>
<dbReference type="PIRSF" id="PIRSF004749">
    <property type="entry name" value="Pep_def"/>
    <property type="match status" value="1"/>
</dbReference>
<dbReference type="SUPFAM" id="SSF56420">
    <property type="entry name" value="Peptide deformylase"/>
    <property type="match status" value="1"/>
</dbReference>
<evidence type="ECO:0000313" key="8">
    <source>
        <dbReference type="Proteomes" id="UP000094329"/>
    </source>
</evidence>
<dbReference type="EC" id="3.5.1.88" evidence="6"/>
<evidence type="ECO:0000256" key="3">
    <source>
        <dbReference type="ARBA" id="ARBA00022801"/>
    </source>
</evidence>
<feature type="binding site" evidence="6">
    <location>
        <position position="146"/>
    </location>
    <ligand>
        <name>Fe cation</name>
        <dbReference type="ChEBI" id="CHEBI:24875"/>
    </ligand>
</feature>
<dbReference type="PANTHER" id="PTHR10458:SF20">
    <property type="entry name" value="PEPTIDE DEFORMYLASE 1"/>
    <property type="match status" value="1"/>
</dbReference>
<keyword evidence="4 6" id="KW-0648">Protein biosynthesis</keyword>
<dbReference type="InterPro" id="IPR023635">
    <property type="entry name" value="Peptide_deformylase"/>
</dbReference>
<dbReference type="HAMAP" id="MF_00163">
    <property type="entry name" value="Pep_deformylase"/>
    <property type="match status" value="1"/>
</dbReference>
<dbReference type="InterPro" id="IPR036821">
    <property type="entry name" value="Peptide_deformylase_sf"/>
</dbReference>
<dbReference type="Proteomes" id="UP000094329">
    <property type="component" value="Unassembled WGS sequence"/>
</dbReference>
<feature type="binding site" evidence="6">
    <location>
        <position position="142"/>
    </location>
    <ligand>
        <name>Fe cation</name>
        <dbReference type="ChEBI" id="CHEBI:24875"/>
    </ligand>
</feature>
<comment type="similarity">
    <text evidence="1 6">Belongs to the polypeptide deformylase family.</text>
</comment>
<comment type="catalytic activity">
    <reaction evidence="6">
        <text>N-terminal N-formyl-L-methionyl-[peptide] + H2O = N-terminal L-methionyl-[peptide] + formate</text>
        <dbReference type="Rhea" id="RHEA:24420"/>
        <dbReference type="Rhea" id="RHEA-COMP:10639"/>
        <dbReference type="Rhea" id="RHEA-COMP:10640"/>
        <dbReference type="ChEBI" id="CHEBI:15377"/>
        <dbReference type="ChEBI" id="CHEBI:15740"/>
        <dbReference type="ChEBI" id="CHEBI:49298"/>
        <dbReference type="ChEBI" id="CHEBI:64731"/>
        <dbReference type="EC" id="3.5.1.88"/>
    </reaction>
</comment>
<dbReference type="CDD" id="cd00487">
    <property type="entry name" value="Pep_deformylase"/>
    <property type="match status" value="1"/>
</dbReference>
<comment type="function">
    <text evidence="6">Removes the formyl group from the N-terminal Met of newly synthesized proteins. Requires at least a dipeptide for an efficient rate of reaction. N-terminal L-methionine is a prerequisite for activity but the enzyme has broad specificity at other positions.</text>
</comment>
<dbReference type="PANTHER" id="PTHR10458">
    <property type="entry name" value="PEPTIDE DEFORMYLASE"/>
    <property type="match status" value="1"/>
</dbReference>
<evidence type="ECO:0000256" key="5">
    <source>
        <dbReference type="ARBA" id="ARBA00023004"/>
    </source>
</evidence>
<dbReference type="RefSeq" id="WP_069314616.1">
    <property type="nucleotide sequence ID" value="NZ_MDTU01000011.1"/>
</dbReference>
<feature type="binding site" evidence="6">
    <location>
        <position position="100"/>
    </location>
    <ligand>
        <name>Fe cation</name>
        <dbReference type="ChEBI" id="CHEBI:24875"/>
    </ligand>
</feature>
<protein>
    <recommendedName>
        <fullName evidence="6">Peptide deformylase</fullName>
        <shortName evidence="6">PDF</shortName>
        <ecNumber evidence="6">3.5.1.88</ecNumber>
    </recommendedName>
    <alternativeName>
        <fullName evidence="6">Polypeptide deformylase</fullName>
    </alternativeName>
</protein>
<keyword evidence="3 6" id="KW-0378">Hydrolase</keyword>
<comment type="cofactor">
    <cofactor evidence="6">
        <name>Fe(2+)</name>
        <dbReference type="ChEBI" id="CHEBI:29033"/>
    </cofactor>
    <text evidence="6">Binds 1 Fe(2+) ion.</text>
</comment>
<name>A0ABX3A0F8_9GAMM</name>
<keyword evidence="5 6" id="KW-0408">Iron</keyword>
<dbReference type="NCBIfam" id="NF001159">
    <property type="entry name" value="PRK00150.1-3"/>
    <property type="match status" value="1"/>
</dbReference>
<comment type="caution">
    <text evidence="7">The sequence shown here is derived from an EMBL/GenBank/DDBJ whole genome shotgun (WGS) entry which is preliminary data.</text>
</comment>
<accession>A0ABX3A0F8</accession>
<keyword evidence="8" id="KW-1185">Reference proteome</keyword>
<evidence type="ECO:0000313" key="7">
    <source>
        <dbReference type="EMBL" id="ODN40945.1"/>
    </source>
</evidence>
<dbReference type="EMBL" id="MDTU01000011">
    <property type="protein sequence ID" value="ODN40945.1"/>
    <property type="molecule type" value="Genomic_DNA"/>
</dbReference>
<evidence type="ECO:0000256" key="1">
    <source>
        <dbReference type="ARBA" id="ARBA00010759"/>
    </source>
</evidence>
<dbReference type="Pfam" id="PF01327">
    <property type="entry name" value="Pep_deformylase"/>
    <property type="match status" value="1"/>
</dbReference>
<evidence type="ECO:0000256" key="2">
    <source>
        <dbReference type="ARBA" id="ARBA00022723"/>
    </source>
</evidence>
<gene>
    <name evidence="6" type="primary">def</name>
    <name evidence="7" type="ORF">BGC07_18965</name>
</gene>
<sequence length="167" mass="19276">MTVHDLVYAGNSILKNPSSEIVNFNSSELKMLVEDLIVTMRENHGAGLAAPQIGIDLRVMVFEIKNNPRYPDVEEVDLTVLVNPSYEIISEVLTEEYEGCLSLPKMRGLARRYDHILYSAYDVNGNHFEKEAKGWHARVFQHEYDHLDGILYPERMHNMKEFSYLES</sequence>
<reference evidence="7 8" key="1">
    <citation type="submission" date="2016-08" db="EMBL/GenBank/DDBJ databases">
        <title>Draft genome sequence of Candidatus Piscirickettsia litoralis, from seawater.</title>
        <authorList>
            <person name="Wan X."/>
            <person name="Lee A.J."/>
            <person name="Hou S."/>
            <person name="Donachie S.P."/>
        </authorList>
    </citation>
    <scope>NUCLEOTIDE SEQUENCE [LARGE SCALE GENOMIC DNA]</scope>
    <source>
        <strain evidence="7 8">Y2</strain>
    </source>
</reference>
<keyword evidence="2 6" id="KW-0479">Metal-binding</keyword>
<dbReference type="Gene3D" id="3.90.45.10">
    <property type="entry name" value="Peptide deformylase"/>
    <property type="match status" value="1"/>
</dbReference>
<evidence type="ECO:0000256" key="4">
    <source>
        <dbReference type="ARBA" id="ARBA00022917"/>
    </source>
</evidence>
<dbReference type="PRINTS" id="PR01576">
    <property type="entry name" value="PDEFORMYLASE"/>
</dbReference>